<keyword evidence="3" id="KW-1185">Reference proteome</keyword>
<feature type="compositionally biased region" description="Polar residues" evidence="1">
    <location>
        <begin position="195"/>
        <end position="207"/>
    </location>
</feature>
<dbReference type="Proteomes" id="UP000054324">
    <property type="component" value="Unassembled WGS sequence"/>
</dbReference>
<reference evidence="2 3" key="1">
    <citation type="submission" date="2013-11" db="EMBL/GenBank/DDBJ databases">
        <title>Opisthorchis viverrini - life in the bile duct.</title>
        <authorList>
            <person name="Young N.D."/>
            <person name="Nagarajan N."/>
            <person name="Lin S.J."/>
            <person name="Korhonen P.K."/>
            <person name="Jex A.R."/>
            <person name="Hall R.S."/>
            <person name="Safavi-Hemami H."/>
            <person name="Kaewkong W."/>
            <person name="Bertrand D."/>
            <person name="Gao S."/>
            <person name="Seet Q."/>
            <person name="Wongkham S."/>
            <person name="Teh B.T."/>
            <person name="Wongkham C."/>
            <person name="Intapan P.M."/>
            <person name="Maleewong W."/>
            <person name="Yang X."/>
            <person name="Hu M."/>
            <person name="Wang Z."/>
            <person name="Hofmann A."/>
            <person name="Sternberg P.W."/>
            <person name="Tan P."/>
            <person name="Wang J."/>
            <person name="Gasser R.B."/>
        </authorList>
    </citation>
    <scope>NUCLEOTIDE SEQUENCE [LARGE SCALE GENOMIC DNA]</scope>
</reference>
<accession>A0A074ZN06</accession>
<evidence type="ECO:0000313" key="2">
    <source>
        <dbReference type="EMBL" id="KER28768.1"/>
    </source>
</evidence>
<feature type="region of interest" description="Disordered" evidence="1">
    <location>
        <begin position="92"/>
        <end position="122"/>
    </location>
</feature>
<proteinExistence type="predicted"/>
<evidence type="ECO:0000313" key="3">
    <source>
        <dbReference type="Proteomes" id="UP000054324"/>
    </source>
</evidence>
<sequence length="426" mass="46723">MGVHALDTGHRTDLESVQRLVAEAVEISITVNRIEGVELASLLFQTQPPLDSAGFMHQFIISRLQCAATPQIIGERNCGSYNHCAMSTRTLSVPSSHDTRRHEGWDTTRLPKPRQGKSRGRGRVRTIDFPVRRDGSVVRAQQTDRIVRGSNPTSASQLSLSRLGQLGSIPAFLPYSGGMTARHQNGVTAERVRGSTPTSASRLSPSSFGQPGSILALVLPSGGMAVRHRKDATAKRYDFSLGDLTASQPSCLIRVAWQLGTERVPQLNDSFNASSPDVKPNEYSFSCNTFSVPSCHATRRKYEGHYTARPEQPGTVLALVLLSGGIAARRRKGATAEQLLLSTISRTLRGEKDQLVKTRHRHLDFSCLGLGNLALAQPSCFRRVAQQLGTRRVLQPEESPSSKPRTQQLYFVLQQTEMVTQVSLFS</sequence>
<dbReference type="GeneID" id="20318641"/>
<evidence type="ECO:0000256" key="1">
    <source>
        <dbReference type="SAM" id="MobiDB-lite"/>
    </source>
</evidence>
<name>A0A074ZN06_OPIVI</name>
<organism evidence="2 3">
    <name type="scientific">Opisthorchis viverrini</name>
    <name type="common">Southeast Asian liver fluke</name>
    <dbReference type="NCBI Taxonomy" id="6198"/>
    <lineage>
        <taxon>Eukaryota</taxon>
        <taxon>Metazoa</taxon>
        <taxon>Spiralia</taxon>
        <taxon>Lophotrochozoa</taxon>
        <taxon>Platyhelminthes</taxon>
        <taxon>Trematoda</taxon>
        <taxon>Digenea</taxon>
        <taxon>Opisthorchiida</taxon>
        <taxon>Opisthorchiata</taxon>
        <taxon>Opisthorchiidae</taxon>
        <taxon>Opisthorchis</taxon>
    </lineage>
</organism>
<dbReference type="OrthoDB" id="2020831at2759"/>
<dbReference type="CTD" id="20318641"/>
<feature type="compositionally biased region" description="Basic residues" evidence="1">
    <location>
        <begin position="111"/>
        <end position="122"/>
    </location>
</feature>
<dbReference type="RefSeq" id="XP_009167472.1">
    <property type="nucleotide sequence ID" value="XM_009169208.1"/>
</dbReference>
<feature type="compositionally biased region" description="Basic and acidic residues" evidence="1">
    <location>
        <begin position="97"/>
        <end position="106"/>
    </location>
</feature>
<feature type="region of interest" description="Disordered" evidence="1">
    <location>
        <begin position="188"/>
        <end position="207"/>
    </location>
</feature>
<dbReference type="EMBL" id="KL596692">
    <property type="protein sequence ID" value="KER28768.1"/>
    <property type="molecule type" value="Genomic_DNA"/>
</dbReference>
<protein>
    <submittedName>
        <fullName evidence="2">Uncharacterized protein</fullName>
    </submittedName>
</protein>
<dbReference type="AlphaFoldDB" id="A0A074ZN06"/>
<gene>
    <name evidence="2" type="ORF">T265_04459</name>
</gene>
<dbReference type="KEGG" id="ovi:T265_04459"/>